<dbReference type="Gene3D" id="1.20.900.10">
    <property type="entry name" value="Dbl homology (DH) domain"/>
    <property type="match status" value="1"/>
</dbReference>
<dbReference type="Proteomes" id="UP001626550">
    <property type="component" value="Unassembled WGS sequence"/>
</dbReference>
<organism evidence="3 4">
    <name type="scientific">Cichlidogyrus casuarinus</name>
    <dbReference type="NCBI Taxonomy" id="1844966"/>
    <lineage>
        <taxon>Eukaryota</taxon>
        <taxon>Metazoa</taxon>
        <taxon>Spiralia</taxon>
        <taxon>Lophotrochozoa</taxon>
        <taxon>Platyhelminthes</taxon>
        <taxon>Monogenea</taxon>
        <taxon>Monopisthocotylea</taxon>
        <taxon>Dactylogyridea</taxon>
        <taxon>Ancyrocephalidae</taxon>
        <taxon>Cichlidogyrus</taxon>
    </lineage>
</organism>
<proteinExistence type="predicted"/>
<keyword evidence="4" id="KW-1185">Reference proteome</keyword>
<feature type="domain" description="DH" evidence="2">
    <location>
        <begin position="593"/>
        <end position="825"/>
    </location>
</feature>
<reference evidence="3 4" key="1">
    <citation type="submission" date="2024-11" db="EMBL/GenBank/DDBJ databases">
        <title>Adaptive evolution of stress response genes in parasites aligns with host niche diversity.</title>
        <authorList>
            <person name="Hahn C."/>
            <person name="Resl P."/>
        </authorList>
    </citation>
    <scope>NUCLEOTIDE SEQUENCE [LARGE SCALE GENOMIC DNA]</scope>
    <source>
        <strain evidence="3">EGGRZ-B1_66</strain>
        <tissue evidence="3">Body</tissue>
    </source>
</reference>
<evidence type="ECO:0000313" key="4">
    <source>
        <dbReference type="Proteomes" id="UP001626550"/>
    </source>
</evidence>
<dbReference type="InterPro" id="IPR035899">
    <property type="entry name" value="DBL_dom_sf"/>
</dbReference>
<feature type="region of interest" description="Disordered" evidence="1">
    <location>
        <begin position="539"/>
        <end position="576"/>
    </location>
</feature>
<dbReference type="EMBL" id="JBJKFK010000114">
    <property type="protein sequence ID" value="KAL3319650.1"/>
    <property type="molecule type" value="Genomic_DNA"/>
</dbReference>
<dbReference type="PANTHER" id="PTHR12845:SF5">
    <property type="entry name" value="EPHEXIN, ISOFORM D"/>
    <property type="match status" value="1"/>
</dbReference>
<dbReference type="Pfam" id="PF00621">
    <property type="entry name" value="RhoGEF"/>
    <property type="match status" value="1"/>
</dbReference>
<dbReference type="InterPro" id="IPR000219">
    <property type="entry name" value="DH_dom"/>
</dbReference>
<protein>
    <recommendedName>
        <fullName evidence="2">DH domain-containing protein</fullName>
    </recommendedName>
</protein>
<dbReference type="PANTHER" id="PTHR12845">
    <property type="entry name" value="GUANINE NUCLEOTIDE EXCHANGE FACTOR"/>
    <property type="match status" value="1"/>
</dbReference>
<evidence type="ECO:0000313" key="3">
    <source>
        <dbReference type="EMBL" id="KAL3319650.1"/>
    </source>
</evidence>
<comment type="caution">
    <text evidence="3">The sequence shown here is derived from an EMBL/GenBank/DDBJ whole genome shotgun (WGS) entry which is preliminary data.</text>
</comment>
<feature type="region of interest" description="Disordered" evidence="1">
    <location>
        <begin position="431"/>
        <end position="452"/>
    </location>
</feature>
<dbReference type="InterPro" id="IPR047271">
    <property type="entry name" value="Ephexin-like"/>
</dbReference>
<sequence>MSADQPDDKKEIIDFIDPNSKQRTIIETGVPEEVVESTVLTMTTMNPDGSLNRTTKKTTRTTTTTTTVRKICISTGTGDIQAYPQTVPDASQEYLQEAAEFVTGNPNTILATINDSQQPQINTVSSEMTGPSGRTCATFAYMSPTHATNVEEVEEEDPLDGSKVKKVLRKTLITSAAATAVVKKDSNFTTKSTEATGDGLLRLRNLEADEGTIEDRENQLLAPDDQSKSVDEHDIETWISPDGNTTTKTVKRVIFKHNGEAIDPKTELGKVTTTTTRTKRKVLDRGSALAKSGLRTLKNVFGTSSVAASSHHASSEDISRDLSLFPFIPTDPFGHGPSIFDFDFNLIELELLLPYRKPDTHPNNQMEDISFSGRITGGSVFGEGKAGKLYIEKVLISALSLFNRDICDEDSAIEQMRQSEKRFSERLKAMQESTESRIRASSSSRTTHVTTTTTVSDNGQMRVTTTSKTSGSAFPDFSSMFAALPLYQGYGLLGKVLDTQEASVPKGDGEPSVDFSALLDPESMTKWMENFSSQFGSAMEPMPIDKGDGQALPEQDREATPKPKADPVRADLDPNSEILGEVSSGPFRIAWMDRPEAMFEVVTTEASYNQSLRVLVKHFYWANEFSCGDNPAEPDASAPDVINPHSEAASAKAVISALEKRHLFSNILCVFLSSSAFMRDLELRWQHTAPHLTEVCDIILAHVEEKNFDPYIMYLRNQAHQLKTLTKLNEREKFKEALERLQSDPIVQKHRLSSFLSLPMQRLMRLRLLVQTVAKLQAKVNKEWEQVESGQTSVKPKCKVTESELQNVQNASHVLDKLIRESESEKKNMDDKARLLELATTMEFPETMKALSIGDQKLIKEGEMRCYRHKSTMFRGKKYETLHLILLSENLIVTKFKKYKVIDYCLSSDLEPVLRHDADSPQASDLPNGKLMENGLTKTGSSSSLVKKKEGGKVLDLKMLHTQSNNCNDLQIYCTNERELSIWHQLFVKSSDKLSADKGSIM</sequence>
<gene>
    <name evidence="3" type="ORF">Ciccas_001672</name>
</gene>
<evidence type="ECO:0000256" key="1">
    <source>
        <dbReference type="SAM" id="MobiDB-lite"/>
    </source>
</evidence>
<accession>A0ABD2QJC2</accession>
<dbReference type="SUPFAM" id="SSF48065">
    <property type="entry name" value="DBL homology domain (DH-domain)"/>
    <property type="match status" value="1"/>
</dbReference>
<dbReference type="AlphaFoldDB" id="A0ABD2QJC2"/>
<name>A0ABD2QJC2_9PLAT</name>
<feature type="compositionally biased region" description="Basic and acidic residues" evidence="1">
    <location>
        <begin position="543"/>
        <end position="572"/>
    </location>
</feature>
<dbReference type="SMART" id="SM00325">
    <property type="entry name" value="RhoGEF"/>
    <property type="match status" value="1"/>
</dbReference>
<feature type="compositionally biased region" description="Low complexity" evidence="1">
    <location>
        <begin position="439"/>
        <end position="452"/>
    </location>
</feature>
<evidence type="ECO:0000259" key="2">
    <source>
        <dbReference type="PROSITE" id="PS50010"/>
    </source>
</evidence>
<dbReference type="PROSITE" id="PS50010">
    <property type="entry name" value="DH_2"/>
    <property type="match status" value="1"/>
</dbReference>